<sequence length="164" mass="19500">MVKLNENDKLNSIAKGCFYNYDSLVINLHNFSYNLKYYKDFVKNNQLDILQKKSIYKNLNPSVEANIIRAFYIKYRFNSSLSDNTYLYVSKKLGHLRDKYGNVLSHLNKIKQTYPKYNELNSAYIECCIEEIKKNNNYNNQYLLDFLKITKNKIITNQSNKELC</sequence>
<dbReference type="Proteomes" id="UP000044026">
    <property type="component" value="Unassembled WGS sequence"/>
</dbReference>
<proteinExistence type="predicted"/>
<gene>
    <name evidence="1" type="ORF">CCAN12_350011</name>
</gene>
<accession>A0A0B7H1C6</accession>
<dbReference type="AlphaFoldDB" id="A0A0B7H1C6"/>
<dbReference type="EMBL" id="CDOE01000029">
    <property type="protein sequence ID" value="CEN33165.1"/>
    <property type="molecule type" value="Genomic_DNA"/>
</dbReference>
<reference evidence="1 2" key="1">
    <citation type="submission" date="2015-01" db="EMBL/GenBank/DDBJ databases">
        <authorList>
            <person name="Xiang T."/>
            <person name="Song Y."/>
            <person name="Huang L."/>
            <person name="Wang B."/>
            <person name="Wu P."/>
        </authorList>
    </citation>
    <scope>NUCLEOTIDE SEQUENCE [LARGE SCALE GENOMIC DNA]</scope>
    <source>
        <strain evidence="1 2">Cc12</strain>
    </source>
</reference>
<evidence type="ECO:0000313" key="2">
    <source>
        <dbReference type="Proteomes" id="UP000044026"/>
    </source>
</evidence>
<name>A0A0B7H1C6_9FLAO</name>
<organism evidence="1 2">
    <name type="scientific">Capnocytophaga canimorsus</name>
    <dbReference type="NCBI Taxonomy" id="28188"/>
    <lineage>
        <taxon>Bacteria</taxon>
        <taxon>Pseudomonadati</taxon>
        <taxon>Bacteroidota</taxon>
        <taxon>Flavobacteriia</taxon>
        <taxon>Flavobacteriales</taxon>
        <taxon>Flavobacteriaceae</taxon>
        <taxon>Capnocytophaga</taxon>
    </lineage>
</organism>
<evidence type="ECO:0000313" key="1">
    <source>
        <dbReference type="EMBL" id="CEN33165.1"/>
    </source>
</evidence>
<protein>
    <submittedName>
        <fullName evidence="1">Uncharacterized protein</fullName>
    </submittedName>
</protein>